<dbReference type="SMART" id="SM00342">
    <property type="entry name" value="HTH_ARAC"/>
    <property type="match status" value="1"/>
</dbReference>
<dbReference type="SUPFAM" id="SSF46689">
    <property type="entry name" value="Homeodomain-like"/>
    <property type="match status" value="1"/>
</dbReference>
<comment type="caution">
    <text evidence="5">The sequence shown here is derived from an EMBL/GenBank/DDBJ whole genome shotgun (WGS) entry which is preliminary data.</text>
</comment>
<organism evidence="5 6">
    <name type="scientific">Paenibacillus methanolicus</name>
    <dbReference type="NCBI Taxonomy" id="582686"/>
    <lineage>
        <taxon>Bacteria</taxon>
        <taxon>Bacillati</taxon>
        <taxon>Bacillota</taxon>
        <taxon>Bacilli</taxon>
        <taxon>Bacillales</taxon>
        <taxon>Paenibacillaceae</taxon>
        <taxon>Paenibacillus</taxon>
    </lineage>
</organism>
<dbReference type="InterPro" id="IPR046532">
    <property type="entry name" value="DUF6597"/>
</dbReference>
<dbReference type="RefSeq" id="WP_148933503.1">
    <property type="nucleotide sequence ID" value="NZ_VNHS01000020.1"/>
</dbReference>
<keyword evidence="2 5" id="KW-0238">DNA-binding</keyword>
<dbReference type="EMBL" id="VNHS01000020">
    <property type="protein sequence ID" value="TYP68081.1"/>
    <property type="molecule type" value="Genomic_DNA"/>
</dbReference>
<evidence type="ECO:0000259" key="4">
    <source>
        <dbReference type="PROSITE" id="PS01124"/>
    </source>
</evidence>
<gene>
    <name evidence="5" type="ORF">BCM02_12041</name>
</gene>
<dbReference type="GO" id="GO:0043565">
    <property type="term" value="F:sequence-specific DNA binding"/>
    <property type="evidence" value="ECO:0007669"/>
    <property type="project" value="InterPro"/>
</dbReference>
<keyword evidence="1" id="KW-0805">Transcription regulation</keyword>
<dbReference type="GO" id="GO:0003700">
    <property type="term" value="F:DNA-binding transcription factor activity"/>
    <property type="evidence" value="ECO:0007669"/>
    <property type="project" value="InterPro"/>
</dbReference>
<dbReference type="AlphaFoldDB" id="A0A5S5BLW8"/>
<dbReference type="OrthoDB" id="323290at2"/>
<dbReference type="PANTHER" id="PTHR46796:SF13">
    <property type="entry name" value="HTH-TYPE TRANSCRIPTIONAL ACTIVATOR RHAS"/>
    <property type="match status" value="1"/>
</dbReference>
<accession>A0A5S5BLW8</accession>
<evidence type="ECO:0000313" key="6">
    <source>
        <dbReference type="Proteomes" id="UP000323257"/>
    </source>
</evidence>
<dbReference type="InterPro" id="IPR050204">
    <property type="entry name" value="AraC_XylS_family_regulators"/>
</dbReference>
<feature type="domain" description="HTH araC/xylS-type" evidence="4">
    <location>
        <begin position="161"/>
        <end position="266"/>
    </location>
</feature>
<dbReference type="Gene3D" id="1.10.10.60">
    <property type="entry name" value="Homeodomain-like"/>
    <property type="match status" value="1"/>
</dbReference>
<keyword evidence="6" id="KW-1185">Reference proteome</keyword>
<evidence type="ECO:0000313" key="5">
    <source>
        <dbReference type="EMBL" id="TYP68081.1"/>
    </source>
</evidence>
<dbReference type="Pfam" id="PF12833">
    <property type="entry name" value="HTH_18"/>
    <property type="match status" value="1"/>
</dbReference>
<evidence type="ECO:0000256" key="2">
    <source>
        <dbReference type="ARBA" id="ARBA00023125"/>
    </source>
</evidence>
<proteinExistence type="predicted"/>
<sequence length="268" mass="30403">MSQAWPERPTLGVIHHKQSRQKFSLTRHAPAEDIGFFVKHYWIIRWDLRDLPPHEQSVIPNPCVNLALEQGQSGIFAPTTSKSSHVIQGQGSVFGIKFKPGGFYPFLGLPISRMRGEPLGVEQALGVDAAALEADILPLSDDAEMVRRVERLLRPRLPARDETVLFMNKIIDDIAADRELTRVEQVSERAGVNVRKLQRLFDQYVGVGPKWVIQLHRLQNAAEILDHEPNQDWALLAQELGYYDQSHFIRDFKSILGVTPEEYVKGRG</sequence>
<dbReference type="InterPro" id="IPR018060">
    <property type="entry name" value="HTH_AraC"/>
</dbReference>
<dbReference type="PANTHER" id="PTHR46796">
    <property type="entry name" value="HTH-TYPE TRANSCRIPTIONAL ACTIVATOR RHAS-RELATED"/>
    <property type="match status" value="1"/>
</dbReference>
<dbReference type="Pfam" id="PF20240">
    <property type="entry name" value="DUF6597"/>
    <property type="match status" value="1"/>
</dbReference>
<protein>
    <submittedName>
        <fullName evidence="5">AraC-like DNA-binding protein</fullName>
    </submittedName>
</protein>
<dbReference type="PROSITE" id="PS01124">
    <property type="entry name" value="HTH_ARAC_FAMILY_2"/>
    <property type="match status" value="1"/>
</dbReference>
<dbReference type="InterPro" id="IPR009057">
    <property type="entry name" value="Homeodomain-like_sf"/>
</dbReference>
<name>A0A5S5BLW8_9BACL</name>
<reference evidence="5 6" key="1">
    <citation type="submission" date="2019-07" db="EMBL/GenBank/DDBJ databases">
        <title>Genomic Encyclopedia of Type Strains, Phase III (KMG-III): the genomes of soil and plant-associated and newly described type strains.</title>
        <authorList>
            <person name="Whitman W."/>
        </authorList>
    </citation>
    <scope>NUCLEOTIDE SEQUENCE [LARGE SCALE GENOMIC DNA]</scope>
    <source>
        <strain evidence="5 6">BL24</strain>
    </source>
</reference>
<evidence type="ECO:0000256" key="3">
    <source>
        <dbReference type="ARBA" id="ARBA00023163"/>
    </source>
</evidence>
<keyword evidence="3" id="KW-0804">Transcription</keyword>
<dbReference type="Proteomes" id="UP000323257">
    <property type="component" value="Unassembled WGS sequence"/>
</dbReference>
<evidence type="ECO:0000256" key="1">
    <source>
        <dbReference type="ARBA" id="ARBA00023015"/>
    </source>
</evidence>